<reference evidence="2 5" key="1">
    <citation type="submission" date="2009-10" db="EMBL/GenBank/DDBJ databases">
        <title>Complete sequence of Fibrobacter succinogenes subsp. succinogenes S85.</title>
        <authorList>
            <consortium name="US DOE Joint Genome Institute"/>
            <person name="Lucas S."/>
            <person name="Copeland A."/>
            <person name="Lapidus A."/>
            <person name="Glavina del Rio T."/>
            <person name="Tice H."/>
            <person name="Bruce D."/>
            <person name="Goodwin L."/>
            <person name="Pitluck S."/>
            <person name="Chertkov O."/>
            <person name="Detter J.C."/>
            <person name="Han C."/>
            <person name="Tapia R."/>
            <person name="Larimer F."/>
            <person name="Land M."/>
            <person name="Hauser L."/>
            <person name="Kyrpides N."/>
            <person name="Mikhailova N."/>
            <person name="Weimer P.J."/>
            <person name="Stevenson D.M."/>
            <person name="Boyum J."/>
            <person name="Brumm P.I."/>
            <person name="Mead D."/>
        </authorList>
    </citation>
    <scope>NUCLEOTIDE SEQUENCE [LARGE SCALE GENOMIC DNA]</scope>
    <source>
        <strain evidence="5">ATCC 19169 / S85</strain>
        <strain evidence="2">S85</strain>
    </source>
</reference>
<dbReference type="OrthoDB" id="1067194at2"/>
<evidence type="ECO:0000313" key="2">
    <source>
        <dbReference type="EMBL" id="ACX74779.1"/>
    </source>
</evidence>
<proteinExistence type="predicted"/>
<sequence length="918" mass="93843">MPMLPKFKAQVPFKRYALLWMALFASSAALAEPINLAQLEEDYVAQSGDTLTDTLSSAYMLSIADGAEVVLKNAVVVREGYEGGAGIICEGSCTIFLEDSNFVKSNQSSPGIHIPEGHTLVIDGPGSLDVRSDDFAAGIGSGYYYSDCGDIEIRGGVITAVGGSSSAGIGGGHVGSVCGNIVISGGEVTAKGGGEAAAIGCSHHGKCGDVTITSGVTKVVAEKGVGAVSGIGLGDIGIHGKVTIDGVEIEKAPDSVFTFVPGNFWAIKFNKNHDDATGTMDNQKAIYRATAILAKNTFVLNGWMFVGWNTSADGKGVSYGDRAEVNCHARNVGDTVTLYAQWKELADLAWATIDDVRPYYFLDEKNPVPVAYSVTSLDGKKLKEGTDYKVVVTKDQNEVGANAITSAGDYVFTVKGVGDYKGSQSFKFTVSAGNVVKLSLLTSDYVARKGDILTGKLADSYKVSIEADATIKIKNAVIDSVDEGVYKCDWDKPSWSGLTCKGNCTIILDGDNIAKGHCWTSAGIYVPQGSTLTIDGKGSLETSAGGWGAGIGGVGQSSKSGNVVILDGTIKATGKHSSAGIGGSNDGQNGSITIKGGFVTAIGNGGAAGIGGGYSSGSGENSAITITGGTVIAEGGENAPAIGGGLYSVNNVIKIGGGNITAKGGYASAGIGCSKVSDYNGFGTMCATVEISGGSVVSEAGTNAGAAIGGGRGAVLISGGDVTATGTYEVPGICSEDSVVISGGAVTAVGGRDAPGIGGAGFVASEYKTFGDIIITGGTVKSTGGRYSSGLGAGIYSHGGNIIITPDVVMVYVDVDAEHADDSPYSVGTANSNSTLGKLIVDGEEWTYRTEKPFIYYGRGYKDTTIIDVGPVDIARSKTIGGNPRMVNLKKTYNALGRIVNDGRKVRGAYYRKKFLAP</sequence>
<reference evidence="4" key="2">
    <citation type="submission" date="2010-08" db="EMBL/GenBank/DDBJ databases">
        <title>Complete sequence of Fibrobacter succinogenes subsp. succinogenes S85.</title>
        <authorList>
            <person name="Durkin A.S."/>
            <person name="Nelson K.E."/>
            <person name="Morrison M."/>
            <person name="Forsberg C.W."/>
            <person name="Wilson D.B."/>
            <person name="Russell J.B."/>
            <person name="Cann I.K.O."/>
            <person name="Mackie R.I."/>
            <person name="White B.A."/>
        </authorList>
    </citation>
    <scope>NUCLEOTIDE SEQUENCE [LARGE SCALE GENOMIC DNA]</scope>
    <source>
        <strain evidence="4">ATCC 19169 / S85</strain>
    </source>
</reference>
<dbReference type="Gene3D" id="2.60.40.4270">
    <property type="entry name" value="Listeria-Bacteroides repeat domain"/>
    <property type="match status" value="1"/>
</dbReference>
<dbReference type="EMBL" id="CP001792">
    <property type="protein sequence ID" value="ACX74779.1"/>
    <property type="molecule type" value="Genomic_DNA"/>
</dbReference>
<accession>C9RQA2</accession>
<organism evidence="3 4">
    <name type="scientific">Fibrobacter succinogenes (strain ATCC 19169 / S85)</name>
    <dbReference type="NCBI Taxonomy" id="59374"/>
    <lineage>
        <taxon>Bacteria</taxon>
        <taxon>Pseudomonadati</taxon>
        <taxon>Fibrobacterota</taxon>
        <taxon>Fibrobacteria</taxon>
        <taxon>Fibrobacterales</taxon>
        <taxon>Fibrobacteraceae</taxon>
        <taxon>Fibrobacter</taxon>
    </lineage>
</organism>
<keyword evidence="1" id="KW-0732">Signal</keyword>
<dbReference type="EMBL" id="CP002158">
    <property type="protein sequence ID" value="ADL25823.1"/>
    <property type="molecule type" value="Genomic_DNA"/>
</dbReference>
<dbReference type="HOGENOM" id="CLU_317308_0_0_0"/>
<dbReference type="KEGG" id="fsc:FSU_1638"/>
<dbReference type="InterPro" id="IPR042229">
    <property type="entry name" value="Listeria/Bacterioides_rpt_sf"/>
</dbReference>
<dbReference type="STRING" id="59374.FSU_1638"/>
<evidence type="ECO:0000313" key="5">
    <source>
        <dbReference type="Proteomes" id="UP000001497"/>
    </source>
</evidence>
<dbReference type="Proteomes" id="UP000000517">
    <property type="component" value="Chromosome"/>
</dbReference>
<evidence type="ECO:0000313" key="3">
    <source>
        <dbReference type="EMBL" id="ADL25823.1"/>
    </source>
</evidence>
<dbReference type="Proteomes" id="UP000001497">
    <property type="component" value="Chromosome"/>
</dbReference>
<keyword evidence="5" id="KW-1185">Reference proteome</keyword>
<name>C9RQA2_FIBSS</name>
<reference evidence="3" key="3">
    <citation type="submission" date="2010-08" db="EMBL/GenBank/DDBJ databases">
        <authorList>
            <person name="Durkin A.S."/>
            <person name="Nelson K.E."/>
            <person name="Morrison M."/>
            <person name="Forsberg C.W."/>
            <person name="Wilson D.B."/>
            <person name="Russell J.B."/>
            <person name="Cann I.K.O."/>
            <person name="Mackie R.I."/>
            <person name="White B.A."/>
        </authorList>
    </citation>
    <scope>NUCLEOTIDE SEQUENCE</scope>
    <source>
        <strain evidence="3">S85</strain>
    </source>
</reference>
<dbReference type="eggNOG" id="COG3209">
    <property type="taxonomic scope" value="Bacteria"/>
</dbReference>
<dbReference type="AlphaFoldDB" id="C9RQA2"/>
<evidence type="ECO:0000256" key="1">
    <source>
        <dbReference type="SAM" id="SignalP"/>
    </source>
</evidence>
<dbReference type="Pfam" id="PF18889">
    <property type="entry name" value="Beta_helix_3"/>
    <property type="match status" value="7"/>
</dbReference>
<dbReference type="PATRIC" id="fig|59374.8.peg.1579"/>
<protein>
    <submittedName>
        <fullName evidence="3">Uncharacterized protein</fullName>
    </submittedName>
</protein>
<dbReference type="eggNOG" id="COG5492">
    <property type="taxonomic scope" value="Bacteria"/>
</dbReference>
<dbReference type="KEGG" id="fsu:Fisuc_1176"/>
<gene>
    <name evidence="2" type="ordered locus">Fisuc_1176</name>
    <name evidence="3" type="ordered locus">FSU_1638</name>
</gene>
<feature type="signal peptide" evidence="1">
    <location>
        <begin position="1"/>
        <end position="31"/>
    </location>
</feature>
<feature type="chain" id="PRO_5003000350" evidence="1">
    <location>
        <begin position="32"/>
        <end position="918"/>
    </location>
</feature>
<evidence type="ECO:0000313" key="4">
    <source>
        <dbReference type="Proteomes" id="UP000000517"/>
    </source>
</evidence>
<dbReference type="RefSeq" id="WP_014545900.1">
    <property type="nucleotide sequence ID" value="NC_013410.1"/>
</dbReference>